<keyword evidence="5 6" id="KW-0472">Membrane</keyword>
<dbReference type="InterPro" id="IPR004752">
    <property type="entry name" value="AmpG_permease/AT-1"/>
</dbReference>
<keyword evidence="4 6" id="KW-1133">Transmembrane helix</keyword>
<dbReference type="PANTHER" id="PTHR12778:SF10">
    <property type="entry name" value="MAJOR FACILITATOR SUPERFAMILY DOMAIN-CONTAINING PROTEIN 3"/>
    <property type="match status" value="1"/>
</dbReference>
<evidence type="ECO:0000256" key="4">
    <source>
        <dbReference type="ARBA" id="ARBA00022989"/>
    </source>
</evidence>
<feature type="transmembrane region" description="Helical" evidence="6">
    <location>
        <begin position="442"/>
        <end position="461"/>
    </location>
</feature>
<keyword evidence="8" id="KW-1185">Reference proteome</keyword>
<dbReference type="NCBIfam" id="TIGR00901">
    <property type="entry name" value="2A0125"/>
    <property type="match status" value="1"/>
</dbReference>
<dbReference type="Proteomes" id="UP000595278">
    <property type="component" value="Chromosome"/>
</dbReference>
<evidence type="ECO:0000256" key="3">
    <source>
        <dbReference type="ARBA" id="ARBA00022692"/>
    </source>
</evidence>
<feature type="transmembrane region" description="Helical" evidence="6">
    <location>
        <begin position="340"/>
        <end position="361"/>
    </location>
</feature>
<keyword evidence="2" id="KW-0813">Transport</keyword>
<feature type="transmembrane region" description="Helical" evidence="6">
    <location>
        <begin position="546"/>
        <end position="566"/>
    </location>
</feature>
<feature type="transmembrane region" description="Helical" evidence="6">
    <location>
        <begin position="410"/>
        <end position="435"/>
    </location>
</feature>
<feature type="transmembrane region" description="Helical" evidence="6">
    <location>
        <begin position="52"/>
        <end position="69"/>
    </location>
</feature>
<feature type="transmembrane region" description="Helical" evidence="6">
    <location>
        <begin position="308"/>
        <end position="328"/>
    </location>
</feature>
<gene>
    <name evidence="7" type="ORF">JHT90_04825</name>
</gene>
<dbReference type="InterPro" id="IPR036259">
    <property type="entry name" value="MFS_trans_sf"/>
</dbReference>
<evidence type="ECO:0000256" key="2">
    <source>
        <dbReference type="ARBA" id="ARBA00022448"/>
    </source>
</evidence>
<keyword evidence="3 6" id="KW-0812">Transmembrane</keyword>
<feature type="transmembrane region" description="Helical" evidence="6">
    <location>
        <begin position="508"/>
        <end position="534"/>
    </location>
</feature>
<evidence type="ECO:0000256" key="5">
    <source>
        <dbReference type="ARBA" id="ARBA00023136"/>
    </source>
</evidence>
<reference evidence="7 8" key="1">
    <citation type="submission" date="2021-01" db="EMBL/GenBank/DDBJ databases">
        <title>Entomomonas sp. F2A isolated from a house cricket (Acheta domesticus).</title>
        <authorList>
            <person name="Spergser J."/>
            <person name="Busse H.-J."/>
        </authorList>
    </citation>
    <scope>NUCLEOTIDE SEQUENCE [LARGE SCALE GENOMIC DNA]</scope>
    <source>
        <strain evidence="7 8">F2A</strain>
    </source>
</reference>
<dbReference type="AlphaFoldDB" id="A0A974NGU9"/>
<protein>
    <submittedName>
        <fullName evidence="7">MFS transporter</fullName>
    </submittedName>
</protein>
<feature type="transmembrane region" description="Helical" evidence="6">
    <location>
        <begin position="578"/>
        <end position="598"/>
    </location>
</feature>
<organism evidence="7 8">
    <name type="scientific">Entomomonas asaccharolytica</name>
    <dbReference type="NCBI Taxonomy" id="2785331"/>
    <lineage>
        <taxon>Bacteria</taxon>
        <taxon>Pseudomonadati</taxon>
        <taxon>Pseudomonadota</taxon>
        <taxon>Gammaproteobacteria</taxon>
        <taxon>Pseudomonadales</taxon>
        <taxon>Pseudomonadaceae</taxon>
        <taxon>Entomomonas</taxon>
    </lineage>
</organism>
<dbReference type="GO" id="GO:0016020">
    <property type="term" value="C:membrane"/>
    <property type="evidence" value="ECO:0007669"/>
    <property type="project" value="UniProtKB-SubCell"/>
</dbReference>
<evidence type="ECO:0000256" key="1">
    <source>
        <dbReference type="ARBA" id="ARBA00004141"/>
    </source>
</evidence>
<name>A0A974NGU9_9GAMM</name>
<feature type="transmembrane region" description="Helical" evidence="6">
    <location>
        <begin position="20"/>
        <end position="46"/>
    </location>
</feature>
<feature type="transmembrane region" description="Helical" evidence="6">
    <location>
        <begin position="151"/>
        <end position="179"/>
    </location>
</feature>
<comment type="subcellular location">
    <subcellularLocation>
        <location evidence="1">Membrane</location>
        <topology evidence="1">Multi-pass membrane protein</topology>
    </subcellularLocation>
</comment>
<feature type="transmembrane region" description="Helical" evidence="6">
    <location>
        <begin position="373"/>
        <end position="390"/>
    </location>
</feature>
<feature type="transmembrane region" description="Helical" evidence="6">
    <location>
        <begin position="232"/>
        <end position="250"/>
    </location>
</feature>
<evidence type="ECO:0000313" key="8">
    <source>
        <dbReference type="Proteomes" id="UP000595278"/>
    </source>
</evidence>
<evidence type="ECO:0000256" key="6">
    <source>
        <dbReference type="SAM" id="Phobius"/>
    </source>
</evidence>
<accession>A0A974NGU9</accession>
<sequence length="607" mass="68178">MRTNTVKHSKNALKLPHHLVILVLGFSAGIPSLLISSTLGIWLLGAGASFETIGYLGWIGLIYALKWVWAPMLDQWRLPWLGRLGRRRSWLLFAQICIFIGLVCVALTDPQSHLRLFIIFACLVAFFSATQDIALDAYRLEIADQSQQAKLAALYIIGFRTALLTAGAGSLLLATYLGTSQQYYYYNAWQITYMVFALLMIPAMMVTLFSAEPDIHLKQEEIAEAEFSFGRQLFAVILVLFLVVSLPVMITAIMDQAWPRALLYALILITGLSPWGKSQILPVRILLRRMRHHLKLTARAKEIPNFDFVHQSVSIIVMLIVLVTIYASSKAFIQGAWPRGTLYLLIFFGCITAPGRFLMAPILTPMVEFIQRYRWQALLILAIVSTYKLADTMPLNMIDVFLLKHGFSQNIIAIVVKGFGIVLTIIGAAFSVFLINKFRIMPVLFFGGMACAFTNLLYILLINDQGSIAVLTAGEYGYFLVHDSVAFYGAIQPVASIWEQVLNFDPSIWTLITIVVFDSLSSGIAVSALLAYLSGLTNIKFSATQYAMLSSVMLLLPKFMGGYSGRILTYYDYDYQKFFWICVLLGLPTLLFIGWAWLRQEHHNVNN</sequence>
<dbReference type="RefSeq" id="WP_201094762.1">
    <property type="nucleotide sequence ID" value="NZ_CP067393.1"/>
</dbReference>
<dbReference type="SUPFAM" id="SSF103473">
    <property type="entry name" value="MFS general substrate transporter"/>
    <property type="match status" value="1"/>
</dbReference>
<feature type="transmembrane region" description="Helical" evidence="6">
    <location>
        <begin position="114"/>
        <end position="130"/>
    </location>
</feature>
<proteinExistence type="predicted"/>
<dbReference type="KEGG" id="eaz:JHT90_04825"/>
<feature type="transmembrane region" description="Helical" evidence="6">
    <location>
        <begin position="90"/>
        <end position="108"/>
    </location>
</feature>
<dbReference type="PANTHER" id="PTHR12778">
    <property type="entry name" value="SOLUTE CARRIER FAMILY 33 ACETYL-COA TRANSPORTER -RELATED"/>
    <property type="match status" value="1"/>
</dbReference>
<feature type="transmembrane region" description="Helical" evidence="6">
    <location>
        <begin position="191"/>
        <end position="211"/>
    </location>
</feature>
<evidence type="ECO:0000313" key="7">
    <source>
        <dbReference type="EMBL" id="QQP86565.1"/>
    </source>
</evidence>
<feature type="transmembrane region" description="Helical" evidence="6">
    <location>
        <begin position="262"/>
        <end position="287"/>
    </location>
</feature>
<dbReference type="EMBL" id="CP067393">
    <property type="protein sequence ID" value="QQP86565.1"/>
    <property type="molecule type" value="Genomic_DNA"/>
</dbReference>